<proteinExistence type="predicted"/>
<dbReference type="SUPFAM" id="SSF51306">
    <property type="entry name" value="LexA/Signal peptidase"/>
    <property type="match status" value="1"/>
</dbReference>
<gene>
    <name evidence="2" type="ORF">NB700_001868</name>
</gene>
<evidence type="ECO:0000313" key="2">
    <source>
        <dbReference type="EMBL" id="MCW0399312.1"/>
    </source>
</evidence>
<dbReference type="Gene3D" id="2.10.109.10">
    <property type="entry name" value="Umud Fragment, subunit A"/>
    <property type="match status" value="1"/>
</dbReference>
<accession>A0ABT3DUZ7</accession>
<evidence type="ECO:0000259" key="1">
    <source>
        <dbReference type="Pfam" id="PF10502"/>
    </source>
</evidence>
<feature type="domain" description="Peptidase S26" evidence="1">
    <location>
        <begin position="61"/>
        <end position="171"/>
    </location>
</feature>
<dbReference type="InterPro" id="IPR019533">
    <property type="entry name" value="Peptidase_S26"/>
</dbReference>
<reference evidence="2 3" key="1">
    <citation type="submission" date="2022-06" db="EMBL/GenBank/DDBJ databases">
        <title>Dynamics of rice microbiomes reveals core vertical transmitted seed endophytes.</title>
        <authorList>
            <person name="Liao K."/>
            <person name="Zhang X."/>
        </authorList>
    </citation>
    <scope>NUCLEOTIDE SEQUENCE [LARGE SCALE GENOMIC DNA]</scope>
    <source>
        <strain evidence="2 3">YT10-10-1</strain>
    </source>
</reference>
<dbReference type="Proteomes" id="UP001320843">
    <property type="component" value="Unassembled WGS sequence"/>
</dbReference>
<dbReference type="InterPro" id="IPR036286">
    <property type="entry name" value="LexA/Signal_pep-like_sf"/>
</dbReference>
<sequence>MSEATPPRHWSTAFTKNLLGATLLVALFAASYVQTTYAVGFDLQGARCLPWIAYLITKDADIAVERGGVYALRFPGDEQLAGRTLLKIAAGLPGDQVKLDRRGVWINGRYWGPMHPFQVDRILSAGRDPFSTEVVPPGKLFMLGTLPQSYDSRYVGLVDRTAIEGKALPLW</sequence>
<dbReference type="EMBL" id="JANFWR010000010">
    <property type="protein sequence ID" value="MCW0399312.1"/>
    <property type="molecule type" value="Genomic_DNA"/>
</dbReference>
<name>A0ABT3DUZ7_9XANT</name>
<dbReference type="RefSeq" id="WP_267122721.1">
    <property type="nucleotide sequence ID" value="NZ_JANFWR010000010.1"/>
</dbReference>
<protein>
    <recommendedName>
        <fullName evidence="1">Peptidase S26 domain-containing protein</fullName>
    </recommendedName>
</protein>
<comment type="caution">
    <text evidence="2">The sequence shown here is derived from an EMBL/GenBank/DDBJ whole genome shotgun (WGS) entry which is preliminary data.</text>
</comment>
<organism evidence="2 3">
    <name type="scientific">Xanthomonas sacchari</name>
    <dbReference type="NCBI Taxonomy" id="56458"/>
    <lineage>
        <taxon>Bacteria</taxon>
        <taxon>Pseudomonadati</taxon>
        <taxon>Pseudomonadota</taxon>
        <taxon>Gammaproteobacteria</taxon>
        <taxon>Lysobacterales</taxon>
        <taxon>Lysobacteraceae</taxon>
        <taxon>Xanthomonas</taxon>
    </lineage>
</organism>
<keyword evidence="3" id="KW-1185">Reference proteome</keyword>
<dbReference type="Pfam" id="PF10502">
    <property type="entry name" value="Peptidase_S26"/>
    <property type="match status" value="1"/>
</dbReference>
<evidence type="ECO:0000313" key="3">
    <source>
        <dbReference type="Proteomes" id="UP001320843"/>
    </source>
</evidence>